<dbReference type="InterPro" id="IPR052048">
    <property type="entry name" value="ST_Response_Regulator"/>
</dbReference>
<dbReference type="GO" id="GO:0000160">
    <property type="term" value="P:phosphorelay signal transduction system"/>
    <property type="evidence" value="ECO:0007669"/>
    <property type="project" value="InterPro"/>
</dbReference>
<gene>
    <name evidence="3" type="ORF">HNR37_000816</name>
</gene>
<evidence type="ECO:0000313" key="4">
    <source>
        <dbReference type="Proteomes" id="UP000528322"/>
    </source>
</evidence>
<dbReference type="Proteomes" id="UP000528322">
    <property type="component" value="Unassembled WGS sequence"/>
</dbReference>
<evidence type="ECO:0000256" key="1">
    <source>
        <dbReference type="PROSITE-ProRule" id="PRU00169"/>
    </source>
</evidence>
<dbReference type="Pfam" id="PF00072">
    <property type="entry name" value="Response_reg"/>
    <property type="match status" value="1"/>
</dbReference>
<dbReference type="PANTHER" id="PTHR43228">
    <property type="entry name" value="TWO-COMPONENT RESPONSE REGULATOR"/>
    <property type="match status" value="1"/>
</dbReference>
<proteinExistence type="predicted"/>
<dbReference type="InterPro" id="IPR011006">
    <property type="entry name" value="CheY-like_superfamily"/>
</dbReference>
<dbReference type="RefSeq" id="WP_183730324.1">
    <property type="nucleotide sequence ID" value="NZ_JACHID010000004.1"/>
</dbReference>
<evidence type="ECO:0000313" key="3">
    <source>
        <dbReference type="EMBL" id="MBB5021504.1"/>
    </source>
</evidence>
<protein>
    <submittedName>
        <fullName evidence="3">YesN/AraC family two-component response regulator</fullName>
    </submittedName>
</protein>
<dbReference type="SUPFAM" id="SSF52172">
    <property type="entry name" value="CheY-like"/>
    <property type="match status" value="1"/>
</dbReference>
<dbReference type="InterPro" id="IPR001789">
    <property type="entry name" value="Sig_transdc_resp-reg_receiver"/>
</dbReference>
<feature type="modified residue" description="4-aspartylphosphate" evidence="1">
    <location>
        <position position="60"/>
    </location>
</feature>
<feature type="domain" description="Response regulatory" evidence="2">
    <location>
        <begin position="11"/>
        <end position="125"/>
    </location>
</feature>
<dbReference type="AlphaFoldDB" id="A0A7W7Y3Z2"/>
<keyword evidence="1" id="KW-0597">Phosphoprotein</keyword>
<sequence>MPSSQILHNLSILYVEDEVIIKKIMERSLTPLVKHLYIASNGREGLAMYEQNRPDVIITDINMPVMSGLEMIRRIRHTDSATPIIAATAFSEEDYYTEVVELEVDSFLIKPISVADLVTRIESVVAPQRGSCGEQILTIGPDEREELVVPALYQFLRQRQLLPDNARNRDIMSSPKLLQATFDQVRQLHRQGAIIFLDENYLPVLDMSSPVAPSGKSIEQMEAYLMSQCRQISSREE</sequence>
<organism evidence="3 4">
    <name type="scientific">Desulfurispira natronophila</name>
    <dbReference type="NCBI Taxonomy" id="682562"/>
    <lineage>
        <taxon>Bacteria</taxon>
        <taxon>Pseudomonadati</taxon>
        <taxon>Chrysiogenota</taxon>
        <taxon>Chrysiogenia</taxon>
        <taxon>Chrysiogenales</taxon>
        <taxon>Chrysiogenaceae</taxon>
        <taxon>Desulfurispira</taxon>
    </lineage>
</organism>
<comment type="caution">
    <text evidence="3">The sequence shown here is derived from an EMBL/GenBank/DDBJ whole genome shotgun (WGS) entry which is preliminary data.</text>
</comment>
<dbReference type="SMART" id="SM00448">
    <property type="entry name" value="REC"/>
    <property type="match status" value="1"/>
</dbReference>
<dbReference type="Gene3D" id="3.40.50.2300">
    <property type="match status" value="1"/>
</dbReference>
<reference evidence="3 4" key="1">
    <citation type="submission" date="2020-08" db="EMBL/GenBank/DDBJ databases">
        <title>Genomic Encyclopedia of Type Strains, Phase IV (KMG-IV): sequencing the most valuable type-strain genomes for metagenomic binning, comparative biology and taxonomic classification.</title>
        <authorList>
            <person name="Goeker M."/>
        </authorList>
    </citation>
    <scope>NUCLEOTIDE SEQUENCE [LARGE SCALE GENOMIC DNA]</scope>
    <source>
        <strain evidence="3 4">DSM 22071</strain>
    </source>
</reference>
<dbReference type="PROSITE" id="PS50110">
    <property type="entry name" value="RESPONSE_REGULATORY"/>
    <property type="match status" value="1"/>
</dbReference>
<dbReference type="EMBL" id="JACHID010000004">
    <property type="protein sequence ID" value="MBB5021504.1"/>
    <property type="molecule type" value="Genomic_DNA"/>
</dbReference>
<evidence type="ECO:0000259" key="2">
    <source>
        <dbReference type="PROSITE" id="PS50110"/>
    </source>
</evidence>
<keyword evidence="4" id="KW-1185">Reference proteome</keyword>
<name>A0A7W7Y3Z2_9BACT</name>
<dbReference type="PANTHER" id="PTHR43228:SF1">
    <property type="entry name" value="TWO-COMPONENT RESPONSE REGULATOR ARR22"/>
    <property type="match status" value="1"/>
</dbReference>
<accession>A0A7W7Y3Z2</accession>